<dbReference type="Proteomes" id="UP001054821">
    <property type="component" value="Chromosome 8"/>
</dbReference>
<keyword evidence="2" id="KW-1185">Reference proteome</keyword>
<name>A0AAD4UXM2_PRUDU</name>
<organism evidence="1 2">
    <name type="scientific">Prunus dulcis</name>
    <name type="common">Almond</name>
    <name type="synonym">Amygdalus dulcis</name>
    <dbReference type="NCBI Taxonomy" id="3755"/>
    <lineage>
        <taxon>Eukaryota</taxon>
        <taxon>Viridiplantae</taxon>
        <taxon>Streptophyta</taxon>
        <taxon>Embryophyta</taxon>
        <taxon>Tracheophyta</taxon>
        <taxon>Spermatophyta</taxon>
        <taxon>Magnoliopsida</taxon>
        <taxon>eudicotyledons</taxon>
        <taxon>Gunneridae</taxon>
        <taxon>Pentapetalae</taxon>
        <taxon>rosids</taxon>
        <taxon>fabids</taxon>
        <taxon>Rosales</taxon>
        <taxon>Rosaceae</taxon>
        <taxon>Amygdaloideae</taxon>
        <taxon>Amygdaleae</taxon>
        <taxon>Prunus</taxon>
    </lineage>
</organism>
<proteinExistence type="predicted"/>
<evidence type="ECO:0000313" key="2">
    <source>
        <dbReference type="Proteomes" id="UP001054821"/>
    </source>
</evidence>
<reference evidence="1 2" key="1">
    <citation type="journal article" date="2022" name="G3 (Bethesda)">
        <title>Whole-genome sequence and methylome profiling of the almond [Prunus dulcis (Mill.) D.A. Webb] cultivar 'Nonpareil'.</title>
        <authorList>
            <person name="D'Amico-Willman K.M."/>
            <person name="Ouma W.Z."/>
            <person name="Meulia T."/>
            <person name="Sideli G.M."/>
            <person name="Gradziel T.M."/>
            <person name="Fresnedo-Ramirez J."/>
        </authorList>
    </citation>
    <scope>NUCLEOTIDE SEQUENCE [LARGE SCALE GENOMIC DNA]</scope>
    <source>
        <strain evidence="1">Clone GOH B32 T37-40</strain>
    </source>
</reference>
<dbReference type="AlphaFoldDB" id="A0AAD4UXM2"/>
<protein>
    <submittedName>
        <fullName evidence="1">Uncharacterized protein</fullName>
    </submittedName>
</protein>
<evidence type="ECO:0000313" key="1">
    <source>
        <dbReference type="EMBL" id="KAI5313622.1"/>
    </source>
</evidence>
<comment type="caution">
    <text evidence="1">The sequence shown here is derived from an EMBL/GenBank/DDBJ whole genome shotgun (WGS) entry which is preliminary data.</text>
</comment>
<dbReference type="EMBL" id="JAJFAZ020000008">
    <property type="protein sequence ID" value="KAI5313622.1"/>
    <property type="molecule type" value="Genomic_DNA"/>
</dbReference>
<sequence length="82" mass="9607">MPKCSYNFKSDSVLTMAPQVASVKIKLKPFTNKENFMFWQRMMKYILNQEGLSVLVGKKKKLVTMMDAEWEDLDELAKRSIK</sequence>
<accession>A0AAD4UXM2</accession>
<gene>
    <name evidence="1" type="ORF">L3X38_042798</name>
</gene>